<dbReference type="Proteomes" id="UP000248132">
    <property type="component" value="Unassembled WGS sequence"/>
</dbReference>
<feature type="transmembrane region" description="Helical" evidence="1">
    <location>
        <begin position="131"/>
        <end position="155"/>
    </location>
</feature>
<feature type="transmembrane region" description="Helical" evidence="1">
    <location>
        <begin position="92"/>
        <end position="111"/>
    </location>
</feature>
<dbReference type="RefSeq" id="WP_110461409.1">
    <property type="nucleotide sequence ID" value="NZ_QKMR01000006.1"/>
</dbReference>
<dbReference type="OrthoDB" id="1656061at2"/>
<dbReference type="EMBL" id="QKMR01000006">
    <property type="protein sequence ID" value="PYG88512.1"/>
    <property type="molecule type" value="Genomic_DNA"/>
</dbReference>
<dbReference type="GO" id="GO:0016301">
    <property type="term" value="F:kinase activity"/>
    <property type="evidence" value="ECO:0007669"/>
    <property type="project" value="UniProtKB-KW"/>
</dbReference>
<comment type="caution">
    <text evidence="3">The sequence shown here is derived from an EMBL/GenBank/DDBJ whole genome shotgun (WGS) entry which is preliminary data.</text>
</comment>
<keyword evidence="4" id="KW-1185">Reference proteome</keyword>
<dbReference type="AlphaFoldDB" id="A0A318XR73"/>
<evidence type="ECO:0000259" key="2">
    <source>
        <dbReference type="Pfam" id="PF14501"/>
    </source>
</evidence>
<dbReference type="GO" id="GO:0042802">
    <property type="term" value="F:identical protein binding"/>
    <property type="evidence" value="ECO:0007669"/>
    <property type="project" value="TreeGrafter"/>
</dbReference>
<gene>
    <name evidence="3" type="ORF">LY28_01361</name>
</gene>
<sequence>MSIGYLLINTVFSALTALLIFIFLKFNFSFKCDIRRLLLLLVVFGFINGFVSTLWAQYVNVSREFQLIKPIILFFICLQTIKNILKISWSKAIVSFFVVMAALGFANYLTPILFSMLFKLDVTAATIKNNIYLYLMVNISILIICTLITISTRYFTRLHKIKNLKPVSVLFGIVLLVMLLNMNAHFVDHYNIISFAIALIISFAFVIVAIIYINKYQRKEDYLEEKRQQEFYNESLCDTLQDLRRYKHDHNNHLSVLHHMIINNQYAETAQYISEIYDSTNSINTSVFNIKNVALFAIISAKMEKAKTLGIRFNLKTIGIVKYVPEIKVSELCEIVGIYADNAIESAFESNDKIVEITILAYDNGNIDLKIANSCNTIPKMNMLKIDGYSTKGKNRGQGLAIVEKILSKYKFVLNNMIFDENEMMFIQDIKIKKA</sequence>
<organism evidence="3 4">
    <name type="scientific">Ruminiclostridium sufflavum DSM 19573</name>
    <dbReference type="NCBI Taxonomy" id="1121337"/>
    <lineage>
        <taxon>Bacteria</taxon>
        <taxon>Bacillati</taxon>
        <taxon>Bacillota</taxon>
        <taxon>Clostridia</taxon>
        <taxon>Eubacteriales</taxon>
        <taxon>Oscillospiraceae</taxon>
        <taxon>Ruminiclostridium</taxon>
    </lineage>
</organism>
<dbReference type="Pfam" id="PF14501">
    <property type="entry name" value="HATPase_c_5"/>
    <property type="match status" value="1"/>
</dbReference>
<proteinExistence type="predicted"/>
<feature type="transmembrane region" description="Helical" evidence="1">
    <location>
        <begin position="6"/>
        <end position="24"/>
    </location>
</feature>
<evidence type="ECO:0000256" key="1">
    <source>
        <dbReference type="SAM" id="Phobius"/>
    </source>
</evidence>
<name>A0A318XR73_9FIRM</name>
<dbReference type="InterPro" id="IPR036890">
    <property type="entry name" value="HATPase_C_sf"/>
</dbReference>
<feature type="transmembrane region" description="Helical" evidence="1">
    <location>
        <begin position="36"/>
        <end position="55"/>
    </location>
</feature>
<dbReference type="Gene3D" id="3.30.565.10">
    <property type="entry name" value="Histidine kinase-like ATPase, C-terminal domain"/>
    <property type="match status" value="1"/>
</dbReference>
<evidence type="ECO:0000313" key="3">
    <source>
        <dbReference type="EMBL" id="PYG88512.1"/>
    </source>
</evidence>
<feature type="domain" description="Sensor histidine kinase NatK-like C-terminal" evidence="2">
    <location>
        <begin position="328"/>
        <end position="432"/>
    </location>
</feature>
<evidence type="ECO:0000313" key="4">
    <source>
        <dbReference type="Proteomes" id="UP000248132"/>
    </source>
</evidence>
<accession>A0A318XR73</accession>
<feature type="transmembrane region" description="Helical" evidence="1">
    <location>
        <begin position="192"/>
        <end position="213"/>
    </location>
</feature>
<dbReference type="PANTHER" id="PTHR40448">
    <property type="entry name" value="TWO-COMPONENT SENSOR HISTIDINE KINASE"/>
    <property type="match status" value="1"/>
</dbReference>
<keyword evidence="3" id="KW-0808">Transferase</keyword>
<keyword evidence="1" id="KW-0812">Transmembrane</keyword>
<dbReference type="PANTHER" id="PTHR40448:SF1">
    <property type="entry name" value="TWO-COMPONENT SENSOR HISTIDINE KINASE"/>
    <property type="match status" value="1"/>
</dbReference>
<keyword evidence="1" id="KW-1133">Transmembrane helix</keyword>
<dbReference type="InterPro" id="IPR032834">
    <property type="entry name" value="NatK-like_C"/>
</dbReference>
<reference evidence="3 4" key="1">
    <citation type="submission" date="2018-06" db="EMBL/GenBank/DDBJ databases">
        <title>Genomic Encyclopedia of Type Strains, Phase I: the one thousand microbial genomes (KMG-I) project.</title>
        <authorList>
            <person name="Kyrpides N."/>
        </authorList>
    </citation>
    <scope>NUCLEOTIDE SEQUENCE [LARGE SCALE GENOMIC DNA]</scope>
    <source>
        <strain evidence="3 4">DSM 19573</strain>
    </source>
</reference>
<keyword evidence="3" id="KW-0418">Kinase</keyword>
<protein>
    <submittedName>
        <fullName evidence="3">Two-component system sensor histidine kinase AgrC</fullName>
    </submittedName>
</protein>
<feature type="transmembrane region" description="Helical" evidence="1">
    <location>
        <begin position="167"/>
        <end position="186"/>
    </location>
</feature>
<keyword evidence="1" id="KW-0472">Membrane</keyword>